<protein>
    <submittedName>
        <fullName evidence="1">Uncharacterized protein</fullName>
    </submittedName>
</protein>
<evidence type="ECO:0000313" key="1">
    <source>
        <dbReference type="EMBL" id="KAG5550591.1"/>
    </source>
</evidence>
<keyword evidence="2" id="KW-1185">Reference proteome</keyword>
<reference evidence="1" key="1">
    <citation type="submission" date="2020-08" db="EMBL/GenBank/DDBJ databases">
        <title>Plant Genome Project.</title>
        <authorList>
            <person name="Zhang R.-G."/>
        </authorList>
    </citation>
    <scope>NUCLEOTIDE SEQUENCE</scope>
    <source>
        <strain evidence="1">WSP0</strain>
        <tissue evidence="1">Leaf</tissue>
    </source>
</reference>
<dbReference type="Proteomes" id="UP000823749">
    <property type="component" value="Chromosome 5"/>
</dbReference>
<accession>A0AAV6KDJ2</accession>
<organism evidence="1 2">
    <name type="scientific">Rhododendron griersonianum</name>
    <dbReference type="NCBI Taxonomy" id="479676"/>
    <lineage>
        <taxon>Eukaryota</taxon>
        <taxon>Viridiplantae</taxon>
        <taxon>Streptophyta</taxon>
        <taxon>Embryophyta</taxon>
        <taxon>Tracheophyta</taxon>
        <taxon>Spermatophyta</taxon>
        <taxon>Magnoliopsida</taxon>
        <taxon>eudicotyledons</taxon>
        <taxon>Gunneridae</taxon>
        <taxon>Pentapetalae</taxon>
        <taxon>asterids</taxon>
        <taxon>Ericales</taxon>
        <taxon>Ericaceae</taxon>
        <taxon>Ericoideae</taxon>
        <taxon>Rhodoreae</taxon>
        <taxon>Rhododendron</taxon>
    </lineage>
</organism>
<proteinExistence type="predicted"/>
<sequence length="82" mass="9300">MAYLSRERNESKRILWLPRWIGTASAFTNSKHPGFDCSKSRICTVEVDRFTAIVLPNRLSLTNDFARCSRVTSHSRGLGITV</sequence>
<dbReference type="EMBL" id="JACTNZ010000005">
    <property type="protein sequence ID" value="KAG5550591.1"/>
    <property type="molecule type" value="Genomic_DNA"/>
</dbReference>
<dbReference type="AlphaFoldDB" id="A0AAV6KDJ2"/>
<evidence type="ECO:0000313" key="2">
    <source>
        <dbReference type="Proteomes" id="UP000823749"/>
    </source>
</evidence>
<comment type="caution">
    <text evidence="1">The sequence shown here is derived from an EMBL/GenBank/DDBJ whole genome shotgun (WGS) entry which is preliminary data.</text>
</comment>
<gene>
    <name evidence="1" type="ORF">RHGRI_015517</name>
</gene>
<name>A0AAV6KDJ2_9ERIC</name>